<dbReference type="CDD" id="cd02440">
    <property type="entry name" value="AdoMet_MTases"/>
    <property type="match status" value="1"/>
</dbReference>
<dbReference type="InterPro" id="IPR029063">
    <property type="entry name" value="SAM-dependent_MTases_sf"/>
</dbReference>
<dbReference type="EMBL" id="CP124755">
    <property type="protein sequence ID" value="WGZ91676.1"/>
    <property type="molecule type" value="Genomic_DNA"/>
</dbReference>
<dbReference type="GO" id="GO:0008168">
    <property type="term" value="F:methyltransferase activity"/>
    <property type="evidence" value="ECO:0007669"/>
    <property type="project" value="UniProtKB-KW"/>
</dbReference>
<name>A0AA95HBH5_9GAMM</name>
<sequence length="252" mass="29656">MNQSKFDIQNSQYNFPYHYIPEFDNEGRIKLTRSLKWGLEYLCYQKHLHENVIDMEPVSVLEIGCGDGFFIGNLPDSITKKVGIDLSSEAINFAKAFHPNCVFYTKNISEINDEFEVIIAIEVIEHIPENILNSFFQDTFERMSNNSTLIISVPTTVLPLNSKHYRHYTKEILVEQLKKSGVSFKIKKIEYIYKDSFFIKIYRRLIDNKLFSLEIKPITNFFWRSVWKKHRIASKNNGHHLIAYIEKTAVFK</sequence>
<organism evidence="1">
    <name type="scientific">Candidatus Thiocaldithrix dubininis</name>
    <dbReference type="NCBI Taxonomy" id="3080823"/>
    <lineage>
        <taxon>Bacteria</taxon>
        <taxon>Pseudomonadati</taxon>
        <taxon>Pseudomonadota</taxon>
        <taxon>Gammaproteobacteria</taxon>
        <taxon>Thiotrichales</taxon>
        <taxon>Thiotrichaceae</taxon>
        <taxon>Candidatus Thiocaldithrix</taxon>
    </lineage>
</organism>
<dbReference type="Proteomes" id="UP001300672">
    <property type="component" value="Chromosome"/>
</dbReference>
<evidence type="ECO:0000313" key="1">
    <source>
        <dbReference type="EMBL" id="WGZ91676.1"/>
    </source>
</evidence>
<dbReference type="KEGG" id="tdu:QJT80_04185"/>
<reference evidence="1" key="2">
    <citation type="submission" date="2023-04" db="EMBL/GenBank/DDBJ databases">
        <authorList>
            <person name="Beletskiy A.V."/>
            <person name="Mardanov A.V."/>
            <person name="Ravin N.V."/>
        </authorList>
    </citation>
    <scope>NUCLEOTIDE SEQUENCE</scope>
    <source>
        <strain evidence="1">GKL-01</strain>
    </source>
</reference>
<gene>
    <name evidence="1" type="ORF">QJT80_04185</name>
</gene>
<dbReference type="Pfam" id="PF13489">
    <property type="entry name" value="Methyltransf_23"/>
    <property type="match status" value="1"/>
</dbReference>
<reference evidence="1" key="1">
    <citation type="journal article" date="2023" name="Int. J. Mol. Sci.">
        <title>Metagenomics Revealed a New Genus 'Candidatus Thiocaldithrix dubininis' gen. nov., sp. nov. and a New Species 'Candidatus Thiothrix putei' sp. nov. in the Family Thiotrichaceae, Some Members of Which Have Traits of Both Na+- and H+-Motive Energetics.</title>
        <authorList>
            <person name="Ravin N.V."/>
            <person name="Muntyan M.S."/>
            <person name="Smolyakov D.D."/>
            <person name="Rudenko T.S."/>
            <person name="Beletsky A.V."/>
            <person name="Mardanov A.V."/>
            <person name="Grabovich M.Y."/>
        </authorList>
    </citation>
    <scope>NUCLEOTIDE SEQUENCE</scope>
    <source>
        <strain evidence="1">GKL-01</strain>
    </source>
</reference>
<dbReference type="AlphaFoldDB" id="A0AA95HBH5"/>
<dbReference type="SUPFAM" id="SSF53335">
    <property type="entry name" value="S-adenosyl-L-methionine-dependent methyltransferases"/>
    <property type="match status" value="1"/>
</dbReference>
<dbReference type="PANTHER" id="PTHR43861">
    <property type="entry name" value="TRANS-ACONITATE 2-METHYLTRANSFERASE-RELATED"/>
    <property type="match status" value="1"/>
</dbReference>
<proteinExistence type="predicted"/>
<protein>
    <submittedName>
        <fullName evidence="1">Methyltransferase domain-containing protein</fullName>
    </submittedName>
</protein>
<keyword evidence="1" id="KW-0489">Methyltransferase</keyword>
<accession>A0AA95HBH5</accession>
<dbReference type="GO" id="GO:0032259">
    <property type="term" value="P:methylation"/>
    <property type="evidence" value="ECO:0007669"/>
    <property type="project" value="UniProtKB-KW"/>
</dbReference>
<dbReference type="Gene3D" id="3.40.50.150">
    <property type="entry name" value="Vaccinia Virus protein VP39"/>
    <property type="match status" value="1"/>
</dbReference>
<keyword evidence="1" id="KW-0808">Transferase</keyword>